<sequence length="373" mass="39986">MAADDRARIVSARYSRAIGVTVAGVVATWHAGYDLIILARSWRVYDPKALVVAAWAALAAVQVAGAVLVLRSPIGTRTVWALAAAAQAASAMAIAAYPPGGVISDVSWASNTLGWTGVLLFLQRPLGGLVAFLAVNMGVMAARMAYDGTLDEVALARLVTVSYTTAGVQFLFAWLAQQLQRTARQVAAISGQRSESLARSAAQDAVHAERQRRYDYLRTRVAPLLHGLADRRLDPQDEAVRQRAAVEAARMRRLFAETDDAPHPLLHELRACADVAERRAVAVTLLGFGELPPLPREVRRDLAAGPMLALAAARTWARLTVVATAEYVVVSVLADATAVITAEAGGALPLSVVHDEEEQRLWVESRWKPPGSP</sequence>
<feature type="transmembrane region" description="Helical" evidence="1">
    <location>
        <begin position="17"/>
        <end position="38"/>
    </location>
</feature>
<dbReference type="Proteomes" id="UP001597063">
    <property type="component" value="Unassembled WGS sequence"/>
</dbReference>
<name>A0ABW2XWB6_9ACTN</name>
<keyword evidence="1" id="KW-0472">Membrane</keyword>
<dbReference type="RefSeq" id="WP_131763963.1">
    <property type="nucleotide sequence ID" value="NZ_CAACUY010000448.1"/>
</dbReference>
<organism evidence="2 3">
    <name type="scientific">Actinomadura fibrosa</name>
    <dbReference type="NCBI Taxonomy" id="111802"/>
    <lineage>
        <taxon>Bacteria</taxon>
        <taxon>Bacillati</taxon>
        <taxon>Actinomycetota</taxon>
        <taxon>Actinomycetes</taxon>
        <taxon>Streptosporangiales</taxon>
        <taxon>Thermomonosporaceae</taxon>
        <taxon>Actinomadura</taxon>
    </lineage>
</organism>
<evidence type="ECO:0008006" key="4">
    <source>
        <dbReference type="Google" id="ProtNLM"/>
    </source>
</evidence>
<evidence type="ECO:0000313" key="3">
    <source>
        <dbReference type="Proteomes" id="UP001597063"/>
    </source>
</evidence>
<feature type="transmembrane region" description="Helical" evidence="1">
    <location>
        <begin position="154"/>
        <end position="176"/>
    </location>
</feature>
<feature type="transmembrane region" description="Helical" evidence="1">
    <location>
        <begin position="50"/>
        <end position="70"/>
    </location>
</feature>
<evidence type="ECO:0000313" key="2">
    <source>
        <dbReference type="EMBL" id="MFD0689758.1"/>
    </source>
</evidence>
<evidence type="ECO:0000256" key="1">
    <source>
        <dbReference type="SAM" id="Phobius"/>
    </source>
</evidence>
<protein>
    <recommendedName>
        <fullName evidence="4">Histidine kinase</fullName>
    </recommendedName>
</protein>
<keyword evidence="3" id="KW-1185">Reference proteome</keyword>
<proteinExistence type="predicted"/>
<feature type="transmembrane region" description="Helical" evidence="1">
    <location>
        <begin position="118"/>
        <end position="142"/>
    </location>
</feature>
<accession>A0ABW2XWB6</accession>
<comment type="caution">
    <text evidence="2">The sequence shown here is derived from an EMBL/GenBank/DDBJ whole genome shotgun (WGS) entry which is preliminary data.</text>
</comment>
<reference evidence="3" key="1">
    <citation type="journal article" date="2019" name="Int. J. Syst. Evol. Microbiol.">
        <title>The Global Catalogue of Microorganisms (GCM) 10K type strain sequencing project: providing services to taxonomists for standard genome sequencing and annotation.</title>
        <authorList>
            <consortium name="The Broad Institute Genomics Platform"/>
            <consortium name="The Broad Institute Genome Sequencing Center for Infectious Disease"/>
            <person name="Wu L."/>
            <person name="Ma J."/>
        </authorList>
    </citation>
    <scope>NUCLEOTIDE SEQUENCE [LARGE SCALE GENOMIC DNA]</scope>
    <source>
        <strain evidence="3">JCM 9371</strain>
    </source>
</reference>
<dbReference type="EMBL" id="JBHTGP010000018">
    <property type="protein sequence ID" value="MFD0689758.1"/>
    <property type="molecule type" value="Genomic_DNA"/>
</dbReference>
<keyword evidence="1" id="KW-1133">Transmembrane helix</keyword>
<keyword evidence="1" id="KW-0812">Transmembrane</keyword>
<gene>
    <name evidence="2" type="ORF">ACFQZM_35085</name>
</gene>
<feature type="transmembrane region" description="Helical" evidence="1">
    <location>
        <begin position="79"/>
        <end position="98"/>
    </location>
</feature>